<accession>E1JU33</accession>
<dbReference type="AlphaFoldDB" id="E1JU33"/>
<gene>
    <name evidence="1" type="ORF">DesfrDRAFT_1132</name>
</gene>
<sequence length="132" mass="14621">MTKIASFTKLENALVPRFRESMSRAQSTADAQKFFVYTMLELLNSVLADAAAGFELRYEDIWLTPDDEAGPGYALSPRLAENEALAELLASSDLPAILARFAAVAVKRYQYLAQKPEKTEAKMYHGTGRAAR</sequence>
<name>E1JU33_SOLFR</name>
<evidence type="ECO:0000313" key="2">
    <source>
        <dbReference type="Proteomes" id="UP000006250"/>
    </source>
</evidence>
<dbReference type="eggNOG" id="ENOG5033HUS">
    <property type="taxonomic scope" value="Bacteria"/>
</dbReference>
<dbReference type="Proteomes" id="UP000006250">
    <property type="component" value="Unassembled WGS sequence"/>
</dbReference>
<reference evidence="1 2" key="1">
    <citation type="submission" date="2010-08" db="EMBL/GenBank/DDBJ databases">
        <title>The draft genome of Desulfovibrio fructosovorans JJ.</title>
        <authorList>
            <consortium name="US DOE Joint Genome Institute (JGI-PGF)"/>
            <person name="Lucas S."/>
            <person name="Copeland A."/>
            <person name="Lapidus A."/>
            <person name="Cheng J.-F."/>
            <person name="Bruce D."/>
            <person name="Goodwin L."/>
            <person name="Pitluck S."/>
            <person name="Land M.L."/>
            <person name="Hauser L."/>
            <person name="Chang Y.-J."/>
            <person name="Jeffries C."/>
            <person name="Wall J.D."/>
            <person name="Stahl D.A."/>
            <person name="Arkin A.P."/>
            <person name="Dehal P."/>
            <person name="Stolyar S.M."/>
            <person name="Hazen T.C."/>
            <person name="Woyke T.J."/>
        </authorList>
    </citation>
    <scope>NUCLEOTIDE SEQUENCE [LARGE SCALE GENOMIC DNA]</scope>
    <source>
        <strain evidence="1 2">JJ</strain>
    </source>
</reference>
<dbReference type="OrthoDB" id="5431839at2"/>
<dbReference type="RefSeq" id="WP_005991933.1">
    <property type="nucleotide sequence ID" value="NZ_AECZ01000006.1"/>
</dbReference>
<proteinExistence type="predicted"/>
<dbReference type="EMBL" id="AECZ01000006">
    <property type="protein sequence ID" value="EFL51963.1"/>
    <property type="molecule type" value="Genomic_DNA"/>
</dbReference>
<comment type="caution">
    <text evidence="1">The sequence shown here is derived from an EMBL/GenBank/DDBJ whole genome shotgun (WGS) entry which is preliminary data.</text>
</comment>
<protein>
    <submittedName>
        <fullName evidence="1">Uncharacterized protein</fullName>
    </submittedName>
</protein>
<dbReference type="STRING" id="596151.DesfrDRAFT_1132"/>
<keyword evidence="2" id="KW-1185">Reference proteome</keyword>
<evidence type="ECO:0000313" key="1">
    <source>
        <dbReference type="EMBL" id="EFL51963.1"/>
    </source>
</evidence>
<organism evidence="1 2">
    <name type="scientific">Solidesulfovibrio fructosivorans JJ]</name>
    <dbReference type="NCBI Taxonomy" id="596151"/>
    <lineage>
        <taxon>Bacteria</taxon>
        <taxon>Pseudomonadati</taxon>
        <taxon>Thermodesulfobacteriota</taxon>
        <taxon>Desulfovibrionia</taxon>
        <taxon>Desulfovibrionales</taxon>
        <taxon>Desulfovibrionaceae</taxon>
        <taxon>Solidesulfovibrio</taxon>
    </lineage>
</organism>